<proteinExistence type="predicted"/>
<dbReference type="Pfam" id="PF03966">
    <property type="entry name" value="Trm112p"/>
    <property type="match status" value="1"/>
</dbReference>
<keyword evidence="2 5" id="KW-0808">Transferase</keyword>
<dbReference type="Gene3D" id="2.20.25.10">
    <property type="match status" value="1"/>
</dbReference>
<feature type="domain" description="Methyltransferase type 11" evidence="4">
    <location>
        <begin position="144"/>
        <end position="237"/>
    </location>
</feature>
<dbReference type="PANTHER" id="PTHR43464:SF19">
    <property type="entry name" value="UBIQUINONE BIOSYNTHESIS O-METHYLTRANSFERASE, MITOCHONDRIAL"/>
    <property type="match status" value="1"/>
</dbReference>
<evidence type="ECO:0000256" key="3">
    <source>
        <dbReference type="ARBA" id="ARBA00022691"/>
    </source>
</evidence>
<evidence type="ECO:0000256" key="2">
    <source>
        <dbReference type="ARBA" id="ARBA00022679"/>
    </source>
</evidence>
<keyword evidence="1 5" id="KW-0489">Methyltransferase</keyword>
<evidence type="ECO:0000256" key="1">
    <source>
        <dbReference type="ARBA" id="ARBA00022603"/>
    </source>
</evidence>
<dbReference type="STRING" id="525897.Dbac_0122"/>
<gene>
    <name evidence="5" type="ordered locus">Dbac_0122</name>
</gene>
<protein>
    <submittedName>
        <fullName evidence="5">Methyltransferase type 11</fullName>
    </submittedName>
</protein>
<accession>C7LT26</accession>
<dbReference type="KEGG" id="dba:Dbac_0122"/>
<evidence type="ECO:0000259" key="4">
    <source>
        <dbReference type="Pfam" id="PF08241"/>
    </source>
</evidence>
<dbReference type="RefSeq" id="WP_012805335.1">
    <property type="nucleotide sequence ID" value="NC_013173.1"/>
</dbReference>
<dbReference type="SUPFAM" id="SSF53335">
    <property type="entry name" value="S-adenosyl-L-methionine-dependent methyltransferases"/>
    <property type="match status" value="1"/>
</dbReference>
<dbReference type="InterPro" id="IPR005651">
    <property type="entry name" value="Trm112-like"/>
</dbReference>
<dbReference type="GO" id="GO:0008757">
    <property type="term" value="F:S-adenosylmethionine-dependent methyltransferase activity"/>
    <property type="evidence" value="ECO:0007669"/>
    <property type="project" value="InterPro"/>
</dbReference>
<dbReference type="InterPro" id="IPR029063">
    <property type="entry name" value="SAM-dependent_MTases_sf"/>
</dbReference>
<evidence type="ECO:0000313" key="5">
    <source>
        <dbReference type="EMBL" id="ACU88250.1"/>
    </source>
</evidence>
<dbReference type="Proteomes" id="UP000002216">
    <property type="component" value="Chromosome"/>
</dbReference>
<keyword evidence="6" id="KW-1185">Reference proteome</keyword>
<dbReference type="HOGENOM" id="CLU_071502_0_0_7"/>
<dbReference type="GO" id="GO:0032259">
    <property type="term" value="P:methylation"/>
    <property type="evidence" value="ECO:0007669"/>
    <property type="project" value="UniProtKB-KW"/>
</dbReference>
<dbReference type="Pfam" id="PF08241">
    <property type="entry name" value="Methyltransf_11"/>
    <property type="match status" value="1"/>
</dbReference>
<dbReference type="EMBL" id="CP001629">
    <property type="protein sequence ID" value="ACU88250.1"/>
    <property type="molecule type" value="Genomic_DNA"/>
</dbReference>
<reference evidence="5 6" key="1">
    <citation type="journal article" date="2009" name="Stand. Genomic Sci.">
        <title>Complete genome sequence of Desulfomicrobium baculatum type strain (X).</title>
        <authorList>
            <person name="Copeland A."/>
            <person name="Spring S."/>
            <person name="Goker M."/>
            <person name="Schneider S."/>
            <person name="Lapidus A."/>
            <person name="Del Rio T.G."/>
            <person name="Tice H."/>
            <person name="Cheng J.F."/>
            <person name="Chen F."/>
            <person name="Nolan M."/>
            <person name="Bruce D."/>
            <person name="Goodwin L."/>
            <person name="Pitluck S."/>
            <person name="Ivanova N."/>
            <person name="Mavrommatis K."/>
            <person name="Ovchinnikova G."/>
            <person name="Pati A."/>
            <person name="Chen A."/>
            <person name="Palaniappan K."/>
            <person name="Land M."/>
            <person name="Hauser L."/>
            <person name="Chang Y.J."/>
            <person name="Jeffries C.C."/>
            <person name="Meincke L."/>
            <person name="Sims D."/>
            <person name="Brettin T."/>
            <person name="Detter J.C."/>
            <person name="Han C."/>
            <person name="Chain P."/>
            <person name="Bristow J."/>
            <person name="Eisen J.A."/>
            <person name="Markowitz V."/>
            <person name="Hugenholtz P."/>
            <person name="Kyrpides N.C."/>
            <person name="Klenk H.P."/>
            <person name="Lucas S."/>
        </authorList>
    </citation>
    <scope>NUCLEOTIDE SEQUENCE [LARGE SCALE GENOMIC DNA]</scope>
    <source>
        <strain evidence="6">DSM 4028 / VKM B-1378 / X</strain>
    </source>
</reference>
<sequence length="363" mass="40470">MLTSMHRYLRCPACYGALALDIFDKTTAGIREGLLTCGACGTVYPIAQHIPRMVPTYLFDASDFCRRHSIAPEKLLHCWPGEIREISDIQKHTQDNFGHEWEYYSRLGWTEETGSDASHVAESLRWFHEKSLLGRDDVADKLTLDAGCGNGRFSRAAFDADAIVVSMDLTRASDVAFANLREYGKVAQVVQGDILHPPFQQGYFDVVFTIGVIQHTGAPLDAAANLARLVKPGGLFSVRAYQRGNDRMEENDAAIRRVTTTFSLAELHEFSDILAQLTGFLVRKGLYADVARHICLFPKRYDIFDWYSAPVAAKLTYDELRDVFAKTGMLPIRDIDDGSSPQDRAFSAISIVGRKRMSTSGGQ</sequence>
<organism evidence="5 6">
    <name type="scientific">Desulfomicrobium baculatum (strain DSM 4028 / VKM B-1378 / X)</name>
    <name type="common">Desulfovibrio baculatus</name>
    <dbReference type="NCBI Taxonomy" id="525897"/>
    <lineage>
        <taxon>Bacteria</taxon>
        <taxon>Pseudomonadati</taxon>
        <taxon>Thermodesulfobacteriota</taxon>
        <taxon>Desulfovibrionia</taxon>
        <taxon>Desulfovibrionales</taxon>
        <taxon>Desulfomicrobiaceae</taxon>
        <taxon>Desulfomicrobium</taxon>
    </lineage>
</organism>
<evidence type="ECO:0000313" key="6">
    <source>
        <dbReference type="Proteomes" id="UP000002216"/>
    </source>
</evidence>
<dbReference type="eggNOG" id="COG2227">
    <property type="taxonomic scope" value="Bacteria"/>
</dbReference>
<dbReference type="CDD" id="cd02440">
    <property type="entry name" value="AdoMet_MTases"/>
    <property type="match status" value="1"/>
</dbReference>
<dbReference type="InterPro" id="IPR013216">
    <property type="entry name" value="Methyltransf_11"/>
</dbReference>
<dbReference type="OrthoDB" id="5319472at2"/>
<dbReference type="PANTHER" id="PTHR43464">
    <property type="entry name" value="METHYLTRANSFERASE"/>
    <property type="match status" value="1"/>
</dbReference>
<dbReference type="eggNOG" id="COG2835">
    <property type="taxonomic scope" value="Bacteria"/>
</dbReference>
<keyword evidence="3" id="KW-0949">S-adenosyl-L-methionine</keyword>
<dbReference type="Gene3D" id="3.40.50.150">
    <property type="entry name" value="Vaccinia Virus protein VP39"/>
    <property type="match status" value="1"/>
</dbReference>
<name>C7LT26_DESBD</name>
<dbReference type="AlphaFoldDB" id="C7LT26"/>
<dbReference type="SUPFAM" id="SSF158997">
    <property type="entry name" value="Trm112p-like"/>
    <property type="match status" value="1"/>
</dbReference>